<dbReference type="CDD" id="cd00371">
    <property type="entry name" value="HMA"/>
    <property type="match status" value="1"/>
</dbReference>
<sequence length="91" mass="9135">MTTFQIPDMSCGHCVGAITRAVQALDAGAELAFDLPNHRLTVQHGRASAAAMAEAITEAGYTPTEQAAPAAAAPASPRPGGCCGGSRACHT</sequence>
<dbReference type="RefSeq" id="WP_341409681.1">
    <property type="nucleotide sequence ID" value="NZ_JBBUTH010000003.1"/>
</dbReference>
<dbReference type="InterPro" id="IPR036163">
    <property type="entry name" value="HMA_dom_sf"/>
</dbReference>
<keyword evidence="4" id="KW-1185">Reference proteome</keyword>
<dbReference type="Proteomes" id="UP001365405">
    <property type="component" value="Unassembled WGS sequence"/>
</dbReference>
<protein>
    <submittedName>
        <fullName evidence="3">Heavy-metal-associated domain-containing protein</fullName>
    </submittedName>
</protein>
<feature type="region of interest" description="Disordered" evidence="1">
    <location>
        <begin position="67"/>
        <end position="91"/>
    </location>
</feature>
<comment type="caution">
    <text evidence="3">The sequence shown here is derived from an EMBL/GenBank/DDBJ whole genome shotgun (WGS) entry which is preliminary data.</text>
</comment>
<dbReference type="PROSITE" id="PS50846">
    <property type="entry name" value="HMA_2"/>
    <property type="match status" value="1"/>
</dbReference>
<dbReference type="EMBL" id="JBBUTH010000003">
    <property type="protein sequence ID" value="MEK8050012.1"/>
    <property type="molecule type" value="Genomic_DNA"/>
</dbReference>
<evidence type="ECO:0000259" key="2">
    <source>
        <dbReference type="PROSITE" id="PS50846"/>
    </source>
</evidence>
<proteinExistence type="predicted"/>
<organism evidence="3 4">
    <name type="scientific">Pseudaquabacterium inlustre</name>
    <dbReference type="NCBI Taxonomy" id="2984192"/>
    <lineage>
        <taxon>Bacteria</taxon>
        <taxon>Pseudomonadati</taxon>
        <taxon>Pseudomonadota</taxon>
        <taxon>Betaproteobacteria</taxon>
        <taxon>Burkholderiales</taxon>
        <taxon>Sphaerotilaceae</taxon>
        <taxon>Pseudaquabacterium</taxon>
    </lineage>
</organism>
<gene>
    <name evidence="3" type="ORF">AACH10_07165</name>
</gene>
<name>A0ABU9CHH1_9BURK</name>
<dbReference type="Gene3D" id="3.30.70.100">
    <property type="match status" value="1"/>
</dbReference>
<dbReference type="SUPFAM" id="SSF55008">
    <property type="entry name" value="HMA, heavy metal-associated domain"/>
    <property type="match status" value="1"/>
</dbReference>
<accession>A0ABU9CHH1</accession>
<dbReference type="Pfam" id="PF00403">
    <property type="entry name" value="HMA"/>
    <property type="match status" value="1"/>
</dbReference>
<dbReference type="InterPro" id="IPR006121">
    <property type="entry name" value="HMA_dom"/>
</dbReference>
<evidence type="ECO:0000313" key="4">
    <source>
        <dbReference type="Proteomes" id="UP001365405"/>
    </source>
</evidence>
<feature type="domain" description="HMA" evidence="2">
    <location>
        <begin position="1"/>
        <end position="64"/>
    </location>
</feature>
<reference evidence="3 4" key="1">
    <citation type="submission" date="2024-04" db="EMBL/GenBank/DDBJ databases">
        <title>Novel species of the genus Ideonella isolated from streams.</title>
        <authorList>
            <person name="Lu H."/>
        </authorList>
    </citation>
    <scope>NUCLEOTIDE SEQUENCE [LARGE SCALE GENOMIC DNA]</scope>
    <source>
        <strain evidence="3 4">DXS22W</strain>
    </source>
</reference>
<evidence type="ECO:0000256" key="1">
    <source>
        <dbReference type="SAM" id="MobiDB-lite"/>
    </source>
</evidence>
<evidence type="ECO:0000313" key="3">
    <source>
        <dbReference type="EMBL" id="MEK8050012.1"/>
    </source>
</evidence>